<evidence type="ECO:0000256" key="2">
    <source>
        <dbReference type="ARBA" id="ARBA00005369"/>
    </source>
</evidence>
<evidence type="ECO:0000256" key="4">
    <source>
        <dbReference type="ARBA" id="ARBA00022603"/>
    </source>
</evidence>
<dbReference type="EMBL" id="FOAA01000006">
    <property type="protein sequence ID" value="SEK90406.1"/>
    <property type="molecule type" value="Genomic_DNA"/>
</dbReference>
<dbReference type="Gene3D" id="3.40.50.150">
    <property type="entry name" value="Vaccinia Virus protein VP39"/>
    <property type="match status" value="1"/>
</dbReference>
<evidence type="ECO:0000256" key="5">
    <source>
        <dbReference type="ARBA" id="ARBA00022679"/>
    </source>
</evidence>
<dbReference type="OrthoDB" id="9810066at2"/>
<protein>
    <recommendedName>
        <fullName evidence="7">Protein-L-isoaspartate O-methyltransferase</fullName>
        <ecNumber evidence="7">2.1.1.77</ecNumber>
    </recommendedName>
    <alternativeName>
        <fullName evidence="7">L-isoaspartyl protein carboxyl methyltransferase</fullName>
    </alternativeName>
    <alternativeName>
        <fullName evidence="7">Protein L-isoaspartyl methyltransferase</fullName>
    </alternativeName>
    <alternativeName>
        <fullName evidence="7">Protein-beta-aspartate methyltransferase</fullName>
        <shortName evidence="7">PIMT</shortName>
    </alternativeName>
</protein>
<dbReference type="NCBIfam" id="TIGR00080">
    <property type="entry name" value="pimt"/>
    <property type="match status" value="1"/>
</dbReference>
<dbReference type="GO" id="GO:0005737">
    <property type="term" value="C:cytoplasm"/>
    <property type="evidence" value="ECO:0007669"/>
    <property type="project" value="UniProtKB-SubCell"/>
</dbReference>
<organism evidence="8 9">
    <name type="scientific">Ectothiorhodospira marina</name>
    <dbReference type="NCBI Taxonomy" id="1396821"/>
    <lineage>
        <taxon>Bacteria</taxon>
        <taxon>Pseudomonadati</taxon>
        <taxon>Pseudomonadota</taxon>
        <taxon>Gammaproteobacteria</taxon>
        <taxon>Chromatiales</taxon>
        <taxon>Ectothiorhodospiraceae</taxon>
        <taxon>Ectothiorhodospira</taxon>
    </lineage>
</organism>
<evidence type="ECO:0000256" key="3">
    <source>
        <dbReference type="ARBA" id="ARBA00022490"/>
    </source>
</evidence>
<dbReference type="GO" id="GO:0032259">
    <property type="term" value="P:methylation"/>
    <property type="evidence" value="ECO:0007669"/>
    <property type="project" value="UniProtKB-KW"/>
</dbReference>
<dbReference type="NCBIfam" id="NF001453">
    <property type="entry name" value="PRK00312.1"/>
    <property type="match status" value="1"/>
</dbReference>
<dbReference type="Pfam" id="PF01135">
    <property type="entry name" value="PCMT"/>
    <property type="match status" value="1"/>
</dbReference>
<dbReference type="EC" id="2.1.1.77" evidence="7"/>
<dbReference type="AlphaFoldDB" id="A0A1H7KV89"/>
<proteinExistence type="inferred from homology"/>
<keyword evidence="9" id="KW-1185">Reference proteome</keyword>
<name>A0A1H7KV89_9GAMM</name>
<dbReference type="Proteomes" id="UP000199256">
    <property type="component" value="Unassembled WGS sequence"/>
</dbReference>
<reference evidence="9" key="1">
    <citation type="submission" date="2016-10" db="EMBL/GenBank/DDBJ databases">
        <authorList>
            <person name="Varghese N."/>
            <person name="Submissions S."/>
        </authorList>
    </citation>
    <scope>NUCLEOTIDE SEQUENCE [LARGE SCALE GENOMIC DNA]</scope>
    <source>
        <strain evidence="9">DSM 241</strain>
    </source>
</reference>
<keyword evidence="4 7" id="KW-0489">Methyltransferase</keyword>
<dbReference type="InterPro" id="IPR000682">
    <property type="entry name" value="PCMT"/>
</dbReference>
<sequence length="219" mass="24072">MKDPATRLIEQIRLDFEATADTTGLQSLAPEVEAALTRVPRHHFVPARQQSQAWDNTALPIGHQQTISQPFVVALMTQLLNLSPKARVLEVGTGCGYQTAILAELAREVFTIEVIPELAESARERLRTLGYDNVHTRVGDGHAGWPEEAPFDAIIVTAGAPRIPASLEEQLRPNGRMVIPVNSDWQSQDLVVATRNESGELDCQRVLAVRFVPLVGKKS</sequence>
<dbReference type="RefSeq" id="WP_090252816.1">
    <property type="nucleotide sequence ID" value="NZ_FOAA01000006.1"/>
</dbReference>
<dbReference type="STRING" id="1396821.SAMN05444515_106118"/>
<dbReference type="PROSITE" id="PS01279">
    <property type="entry name" value="PCMT"/>
    <property type="match status" value="1"/>
</dbReference>
<comment type="function">
    <text evidence="7">Catalyzes the methyl esterification of L-isoaspartyl residues in peptides and proteins that result from spontaneous decomposition of normal L-aspartyl and L-asparaginyl residues. It plays a role in the repair and/or degradation of damaged proteins.</text>
</comment>
<gene>
    <name evidence="7" type="primary">pcm</name>
    <name evidence="8" type="ORF">SAMN05444515_106118</name>
</gene>
<dbReference type="HAMAP" id="MF_00090">
    <property type="entry name" value="PIMT"/>
    <property type="match status" value="1"/>
</dbReference>
<keyword evidence="5 7" id="KW-0808">Transferase</keyword>
<evidence type="ECO:0000313" key="9">
    <source>
        <dbReference type="Proteomes" id="UP000199256"/>
    </source>
</evidence>
<evidence type="ECO:0000256" key="7">
    <source>
        <dbReference type="HAMAP-Rule" id="MF_00090"/>
    </source>
</evidence>
<comment type="catalytic activity">
    <reaction evidence="7">
        <text>[protein]-L-isoaspartate + S-adenosyl-L-methionine = [protein]-L-isoaspartate alpha-methyl ester + S-adenosyl-L-homocysteine</text>
        <dbReference type="Rhea" id="RHEA:12705"/>
        <dbReference type="Rhea" id="RHEA-COMP:12143"/>
        <dbReference type="Rhea" id="RHEA-COMP:12144"/>
        <dbReference type="ChEBI" id="CHEBI:57856"/>
        <dbReference type="ChEBI" id="CHEBI:59789"/>
        <dbReference type="ChEBI" id="CHEBI:90596"/>
        <dbReference type="ChEBI" id="CHEBI:90598"/>
        <dbReference type="EC" id="2.1.1.77"/>
    </reaction>
</comment>
<keyword evidence="6 7" id="KW-0949">S-adenosyl-L-methionine</keyword>
<keyword evidence="3 7" id="KW-0963">Cytoplasm</keyword>
<dbReference type="InterPro" id="IPR029063">
    <property type="entry name" value="SAM-dependent_MTases_sf"/>
</dbReference>
<dbReference type="GO" id="GO:0004719">
    <property type="term" value="F:protein-L-isoaspartate (D-aspartate) O-methyltransferase activity"/>
    <property type="evidence" value="ECO:0007669"/>
    <property type="project" value="UniProtKB-UniRule"/>
</dbReference>
<evidence type="ECO:0000313" key="8">
    <source>
        <dbReference type="EMBL" id="SEK90406.1"/>
    </source>
</evidence>
<comment type="similarity">
    <text evidence="2 7">Belongs to the methyltransferase superfamily. L-isoaspartyl/D-aspartyl protein methyltransferase family.</text>
</comment>
<dbReference type="GO" id="GO:0030091">
    <property type="term" value="P:protein repair"/>
    <property type="evidence" value="ECO:0007669"/>
    <property type="project" value="UniProtKB-UniRule"/>
</dbReference>
<accession>A0A1H7KV89</accession>
<evidence type="ECO:0000256" key="6">
    <source>
        <dbReference type="ARBA" id="ARBA00022691"/>
    </source>
</evidence>
<feature type="active site" evidence="7">
    <location>
        <position position="68"/>
    </location>
</feature>
<dbReference type="PANTHER" id="PTHR11579">
    <property type="entry name" value="PROTEIN-L-ISOASPARTATE O-METHYLTRANSFERASE"/>
    <property type="match status" value="1"/>
</dbReference>
<evidence type="ECO:0000256" key="1">
    <source>
        <dbReference type="ARBA" id="ARBA00004496"/>
    </source>
</evidence>
<dbReference type="FunFam" id="3.40.50.150:FF:000010">
    <property type="entry name" value="Protein-L-isoaspartate O-methyltransferase"/>
    <property type="match status" value="1"/>
</dbReference>
<dbReference type="PANTHER" id="PTHR11579:SF0">
    <property type="entry name" value="PROTEIN-L-ISOASPARTATE(D-ASPARTATE) O-METHYLTRANSFERASE"/>
    <property type="match status" value="1"/>
</dbReference>
<dbReference type="SUPFAM" id="SSF53335">
    <property type="entry name" value="S-adenosyl-L-methionine-dependent methyltransferases"/>
    <property type="match status" value="1"/>
</dbReference>
<comment type="subcellular location">
    <subcellularLocation>
        <location evidence="1 7">Cytoplasm</location>
    </subcellularLocation>
</comment>
<dbReference type="CDD" id="cd02440">
    <property type="entry name" value="AdoMet_MTases"/>
    <property type="match status" value="1"/>
</dbReference>